<evidence type="ECO:0000313" key="8">
    <source>
        <dbReference type="EMBL" id="EKC18935.1"/>
    </source>
</evidence>
<reference evidence="8" key="1">
    <citation type="journal article" date="2012" name="Nature">
        <title>The oyster genome reveals stress adaptation and complexity of shell formation.</title>
        <authorList>
            <person name="Zhang G."/>
            <person name="Fang X."/>
            <person name="Guo X."/>
            <person name="Li L."/>
            <person name="Luo R."/>
            <person name="Xu F."/>
            <person name="Yang P."/>
            <person name="Zhang L."/>
            <person name="Wang X."/>
            <person name="Qi H."/>
            <person name="Xiong Z."/>
            <person name="Que H."/>
            <person name="Xie Y."/>
            <person name="Holland P.W."/>
            <person name="Paps J."/>
            <person name="Zhu Y."/>
            <person name="Wu F."/>
            <person name="Chen Y."/>
            <person name="Wang J."/>
            <person name="Peng C."/>
            <person name="Meng J."/>
            <person name="Yang L."/>
            <person name="Liu J."/>
            <person name="Wen B."/>
            <person name="Zhang N."/>
            <person name="Huang Z."/>
            <person name="Zhu Q."/>
            <person name="Feng Y."/>
            <person name="Mount A."/>
            <person name="Hedgecock D."/>
            <person name="Xu Z."/>
            <person name="Liu Y."/>
            <person name="Domazet-Loso T."/>
            <person name="Du Y."/>
            <person name="Sun X."/>
            <person name="Zhang S."/>
            <person name="Liu B."/>
            <person name="Cheng P."/>
            <person name="Jiang X."/>
            <person name="Li J."/>
            <person name="Fan D."/>
            <person name="Wang W."/>
            <person name="Fu W."/>
            <person name="Wang T."/>
            <person name="Wang B."/>
            <person name="Zhang J."/>
            <person name="Peng Z."/>
            <person name="Li Y."/>
            <person name="Li N."/>
            <person name="Wang J."/>
            <person name="Chen M."/>
            <person name="He Y."/>
            <person name="Tan F."/>
            <person name="Song X."/>
            <person name="Zheng Q."/>
            <person name="Huang R."/>
            <person name="Yang H."/>
            <person name="Du X."/>
            <person name="Chen L."/>
            <person name="Yang M."/>
            <person name="Gaffney P.M."/>
            <person name="Wang S."/>
            <person name="Luo L."/>
            <person name="She Z."/>
            <person name="Ming Y."/>
            <person name="Huang W."/>
            <person name="Zhang S."/>
            <person name="Huang B."/>
            <person name="Zhang Y."/>
            <person name="Qu T."/>
            <person name="Ni P."/>
            <person name="Miao G."/>
            <person name="Wang J."/>
            <person name="Wang Q."/>
            <person name="Steinberg C.E."/>
            <person name="Wang H."/>
            <person name="Li N."/>
            <person name="Qian L."/>
            <person name="Zhang G."/>
            <person name="Li Y."/>
            <person name="Yang H."/>
            <person name="Liu X."/>
            <person name="Wang J."/>
            <person name="Yin Y."/>
            <person name="Wang J."/>
        </authorList>
    </citation>
    <scope>NUCLEOTIDE SEQUENCE [LARGE SCALE GENOMIC DNA]</scope>
    <source>
        <strain evidence="8">05x7-T-G4-1.051#20</strain>
    </source>
</reference>
<dbReference type="FunCoup" id="K1PR86">
    <property type="interactions" value="60"/>
</dbReference>
<comment type="subcellular location">
    <subcellularLocation>
        <location evidence="2">Cell junction</location>
    </subcellularLocation>
    <subcellularLocation>
        <location evidence="1">Membrane</location>
        <topology evidence="1">Multi-pass membrane protein</topology>
    </subcellularLocation>
</comment>
<dbReference type="GO" id="GO:0098609">
    <property type="term" value="P:cell-cell adhesion"/>
    <property type="evidence" value="ECO:0007669"/>
    <property type="project" value="TreeGrafter"/>
</dbReference>
<dbReference type="InParanoid" id="K1PR86"/>
<dbReference type="Pfam" id="PF00822">
    <property type="entry name" value="PMP22_Claudin"/>
    <property type="match status" value="1"/>
</dbReference>
<dbReference type="GO" id="GO:0005911">
    <property type="term" value="C:cell-cell junction"/>
    <property type="evidence" value="ECO:0007669"/>
    <property type="project" value="TreeGrafter"/>
</dbReference>
<dbReference type="PANTHER" id="PTHR14399:SF5">
    <property type="entry name" value="CELL JUNCTION PROTEIN VAB-9"/>
    <property type="match status" value="1"/>
</dbReference>
<dbReference type="EMBL" id="JH815923">
    <property type="protein sequence ID" value="EKC18935.1"/>
    <property type="molecule type" value="Genomic_DNA"/>
</dbReference>
<dbReference type="InterPro" id="IPR004031">
    <property type="entry name" value="PMP22/EMP/MP20/Claudin"/>
</dbReference>
<comment type="similarity">
    <text evidence="3">Belongs to the TMEM47 family.</text>
</comment>
<keyword evidence="7" id="KW-0472">Membrane</keyword>
<evidence type="ECO:0000256" key="5">
    <source>
        <dbReference type="ARBA" id="ARBA00022949"/>
    </source>
</evidence>
<keyword evidence="5" id="KW-0965">Cell junction</keyword>
<evidence type="ECO:0000256" key="2">
    <source>
        <dbReference type="ARBA" id="ARBA00004282"/>
    </source>
</evidence>
<dbReference type="InterPro" id="IPR015664">
    <property type="entry name" value="P53_induced"/>
</dbReference>
<organism evidence="8">
    <name type="scientific">Magallana gigas</name>
    <name type="common">Pacific oyster</name>
    <name type="synonym">Crassostrea gigas</name>
    <dbReference type="NCBI Taxonomy" id="29159"/>
    <lineage>
        <taxon>Eukaryota</taxon>
        <taxon>Metazoa</taxon>
        <taxon>Spiralia</taxon>
        <taxon>Lophotrochozoa</taxon>
        <taxon>Mollusca</taxon>
        <taxon>Bivalvia</taxon>
        <taxon>Autobranchia</taxon>
        <taxon>Pteriomorphia</taxon>
        <taxon>Ostreida</taxon>
        <taxon>Ostreoidea</taxon>
        <taxon>Ostreidae</taxon>
        <taxon>Magallana</taxon>
    </lineage>
</organism>
<keyword evidence="6" id="KW-1133">Transmembrane helix</keyword>
<evidence type="ECO:0000256" key="7">
    <source>
        <dbReference type="ARBA" id="ARBA00023136"/>
    </source>
</evidence>
<evidence type="ECO:0000256" key="6">
    <source>
        <dbReference type="ARBA" id="ARBA00022989"/>
    </source>
</evidence>
<accession>K1PR86</accession>
<dbReference type="GO" id="GO:0016020">
    <property type="term" value="C:membrane"/>
    <property type="evidence" value="ECO:0007669"/>
    <property type="project" value="UniProtKB-SubCell"/>
</dbReference>
<protein>
    <submittedName>
        <fullName evidence="8">Uncharacterized protein</fullName>
    </submittedName>
</protein>
<dbReference type="Gene3D" id="1.20.140.150">
    <property type="match status" value="1"/>
</dbReference>
<proteinExistence type="inferred from homology"/>
<dbReference type="HOGENOM" id="CLU_922134_0_0_1"/>
<evidence type="ECO:0000256" key="3">
    <source>
        <dbReference type="ARBA" id="ARBA00008691"/>
    </source>
</evidence>
<name>K1PR86_MAGGI</name>
<evidence type="ECO:0000256" key="4">
    <source>
        <dbReference type="ARBA" id="ARBA00022692"/>
    </source>
</evidence>
<keyword evidence="4" id="KW-0812">Transmembrane</keyword>
<dbReference type="PANTHER" id="PTHR14399">
    <property type="entry name" value="P53-INDUCED PROTEIN RELATED"/>
    <property type="match status" value="1"/>
</dbReference>
<dbReference type="AlphaFoldDB" id="K1PR86"/>
<evidence type="ECO:0000256" key="1">
    <source>
        <dbReference type="ARBA" id="ARBA00004141"/>
    </source>
</evidence>
<gene>
    <name evidence="8" type="ORF">CGI_10010411</name>
</gene>
<sequence>MGVESIENKLEEQEPMAPTASMETVAVVRIIKVVSSMLLAASLLCSGLSIATTSWIKSNGRQEGLWADCVSPTGDILSYECRANQPRGWLDACRILICVAFTLNFIGFIMATYGIQTTNFGMKYKYYNISIIVLFLAVIPELIAVIMFPVKYNEELNGAEWYVGWSYVAAVLSAILVLIAAILLLIDRGADESLIREKTCWFPPPPSKDDVTVAVLPQTQVRTRKPAVIPELIAVIMFPVKYNEELNGAEWYVGWSYVAAVLSAILVLIAAILLLIDRGADESLIREKTCYYNDESIEETLE</sequence>